<organism evidence="1 2">
    <name type="scientific">Vibrio atlanticus</name>
    <dbReference type="NCBI Taxonomy" id="693153"/>
    <lineage>
        <taxon>Bacteria</taxon>
        <taxon>Pseudomonadati</taxon>
        <taxon>Pseudomonadota</taxon>
        <taxon>Gammaproteobacteria</taxon>
        <taxon>Vibrionales</taxon>
        <taxon>Vibrionaceae</taxon>
        <taxon>Vibrio</taxon>
    </lineage>
</organism>
<evidence type="ECO:0000313" key="1">
    <source>
        <dbReference type="EMBL" id="MEZ8054876.1"/>
    </source>
</evidence>
<proteinExistence type="predicted"/>
<dbReference type="RefSeq" id="WP_198592117.1">
    <property type="nucleotide sequence ID" value="NZ_JBFRME010000035.1"/>
</dbReference>
<keyword evidence="2" id="KW-1185">Reference proteome</keyword>
<protein>
    <recommendedName>
        <fullName evidence="3">Transposase</fullName>
    </recommendedName>
</protein>
<dbReference type="EMBL" id="JBGOOL010000054">
    <property type="protein sequence ID" value="MEZ8054876.1"/>
    <property type="molecule type" value="Genomic_DNA"/>
</dbReference>
<comment type="caution">
    <text evidence="1">The sequence shown here is derived from an EMBL/GenBank/DDBJ whole genome shotgun (WGS) entry which is preliminary data.</text>
</comment>
<evidence type="ECO:0000313" key="2">
    <source>
        <dbReference type="Proteomes" id="UP001569175"/>
    </source>
</evidence>
<reference evidence="1 2" key="1">
    <citation type="submission" date="2024-06" db="EMBL/GenBank/DDBJ databases">
        <authorList>
            <person name="Steensen K."/>
            <person name="Seneca J."/>
            <person name="Bartlau N."/>
            <person name="Yu A.X."/>
            <person name="Polz M.F."/>
        </authorList>
    </citation>
    <scope>NUCLEOTIDE SEQUENCE [LARGE SCALE GENOMIC DNA]</scope>
    <source>
        <strain evidence="1 2">1F9</strain>
    </source>
</reference>
<dbReference type="Proteomes" id="UP001569175">
    <property type="component" value="Unassembled WGS sequence"/>
</dbReference>
<gene>
    <name evidence="1" type="ORF">ACED57_17225</name>
</gene>
<evidence type="ECO:0008006" key="3">
    <source>
        <dbReference type="Google" id="ProtNLM"/>
    </source>
</evidence>
<sequence>MPLSVCKWDCPSGGTTDINRDLNAALNIRDKGLLELKAVG</sequence>
<name>A0ABV4KTE2_9VIBR</name>
<accession>A0ABV4KTE2</accession>